<dbReference type="EMBL" id="KV417504">
    <property type="protein sequence ID" value="KZP28326.1"/>
    <property type="molecule type" value="Genomic_DNA"/>
</dbReference>
<organism evidence="1 2">
    <name type="scientific">Athelia psychrophila</name>
    <dbReference type="NCBI Taxonomy" id="1759441"/>
    <lineage>
        <taxon>Eukaryota</taxon>
        <taxon>Fungi</taxon>
        <taxon>Dikarya</taxon>
        <taxon>Basidiomycota</taxon>
        <taxon>Agaricomycotina</taxon>
        <taxon>Agaricomycetes</taxon>
        <taxon>Agaricomycetidae</taxon>
        <taxon>Atheliales</taxon>
        <taxon>Atheliaceae</taxon>
        <taxon>Athelia</taxon>
    </lineage>
</organism>
<protein>
    <submittedName>
        <fullName evidence="1">Uncharacterized protein</fullName>
    </submittedName>
</protein>
<evidence type="ECO:0000313" key="2">
    <source>
        <dbReference type="Proteomes" id="UP000076532"/>
    </source>
</evidence>
<name>A0A166RJ39_9AGAM</name>
<accession>A0A166RJ39</accession>
<dbReference type="AlphaFoldDB" id="A0A166RJ39"/>
<keyword evidence="2" id="KW-1185">Reference proteome</keyword>
<sequence length="106" mass="11688">MPLASVPQPSLSCLRVHLQLRVRPPSTPASSIYACSPPYASMIHVSHLFASLPCASFPRRVLSLVRASSPLFVPPSSSATRLTFTRPSQMRPSFDASPRRVWTRLD</sequence>
<evidence type="ECO:0000313" key="1">
    <source>
        <dbReference type="EMBL" id="KZP28326.1"/>
    </source>
</evidence>
<proteinExistence type="predicted"/>
<gene>
    <name evidence="1" type="ORF">FIBSPDRAFT_852832</name>
</gene>
<reference evidence="1 2" key="1">
    <citation type="journal article" date="2016" name="Mol. Biol. Evol.">
        <title>Comparative Genomics of Early-Diverging Mushroom-Forming Fungi Provides Insights into the Origins of Lignocellulose Decay Capabilities.</title>
        <authorList>
            <person name="Nagy L.G."/>
            <person name="Riley R."/>
            <person name="Tritt A."/>
            <person name="Adam C."/>
            <person name="Daum C."/>
            <person name="Floudas D."/>
            <person name="Sun H."/>
            <person name="Yadav J.S."/>
            <person name="Pangilinan J."/>
            <person name="Larsson K.H."/>
            <person name="Matsuura K."/>
            <person name="Barry K."/>
            <person name="Labutti K."/>
            <person name="Kuo R."/>
            <person name="Ohm R.A."/>
            <person name="Bhattacharya S.S."/>
            <person name="Shirouzu T."/>
            <person name="Yoshinaga Y."/>
            <person name="Martin F.M."/>
            <person name="Grigoriev I.V."/>
            <person name="Hibbett D.S."/>
        </authorList>
    </citation>
    <scope>NUCLEOTIDE SEQUENCE [LARGE SCALE GENOMIC DNA]</scope>
    <source>
        <strain evidence="1 2">CBS 109695</strain>
    </source>
</reference>
<dbReference type="Proteomes" id="UP000076532">
    <property type="component" value="Unassembled WGS sequence"/>
</dbReference>